<evidence type="ECO:0000256" key="2">
    <source>
        <dbReference type="ARBA" id="ARBA00022723"/>
    </source>
</evidence>
<protein>
    <recommendedName>
        <fullName evidence="9">C2H2-type domain-containing protein</fullName>
    </recommendedName>
</protein>
<feature type="compositionally biased region" description="Polar residues" evidence="8">
    <location>
        <begin position="120"/>
        <end position="129"/>
    </location>
</feature>
<evidence type="ECO:0000256" key="6">
    <source>
        <dbReference type="ARBA" id="ARBA00023242"/>
    </source>
</evidence>
<dbReference type="SMART" id="SM00355">
    <property type="entry name" value="ZnF_C2H2"/>
    <property type="match status" value="10"/>
</dbReference>
<proteinExistence type="predicted"/>
<evidence type="ECO:0000256" key="5">
    <source>
        <dbReference type="ARBA" id="ARBA00022833"/>
    </source>
</evidence>
<feature type="domain" description="C2H2-type" evidence="9">
    <location>
        <begin position="27"/>
        <end position="55"/>
    </location>
</feature>
<gene>
    <name evidence="10" type="ORF">AJ78_00079</name>
</gene>
<feature type="region of interest" description="Disordered" evidence="8">
    <location>
        <begin position="109"/>
        <end position="131"/>
    </location>
</feature>
<dbReference type="PROSITE" id="PS50157">
    <property type="entry name" value="ZINC_FINGER_C2H2_2"/>
    <property type="match status" value="3"/>
</dbReference>
<dbReference type="SUPFAM" id="SSF57667">
    <property type="entry name" value="beta-beta-alpha zinc fingers"/>
    <property type="match status" value="1"/>
</dbReference>
<dbReference type="Pfam" id="PF12874">
    <property type="entry name" value="zf-met"/>
    <property type="match status" value="1"/>
</dbReference>
<dbReference type="EMBL" id="LGRN01000001">
    <property type="protein sequence ID" value="OJD20062.1"/>
    <property type="molecule type" value="Genomic_DNA"/>
</dbReference>
<dbReference type="STRING" id="1447872.A0A1J9PUV5"/>
<evidence type="ECO:0000313" key="10">
    <source>
        <dbReference type="EMBL" id="OJD20062.1"/>
    </source>
</evidence>
<accession>A0A1J9PUV5</accession>
<evidence type="ECO:0000313" key="11">
    <source>
        <dbReference type="Proteomes" id="UP000182235"/>
    </source>
</evidence>
<comment type="caution">
    <text evidence="10">The sequence shown here is derived from an EMBL/GenBank/DDBJ whole genome shotgun (WGS) entry which is preliminary data.</text>
</comment>
<evidence type="ECO:0000259" key="9">
    <source>
        <dbReference type="PROSITE" id="PS50157"/>
    </source>
</evidence>
<dbReference type="AlphaFoldDB" id="A0A1J9PUV5"/>
<dbReference type="PANTHER" id="PTHR24376:SF235">
    <property type="entry name" value="C2H2-TYPE DOMAIN-CONTAINING PROTEIN"/>
    <property type="match status" value="1"/>
</dbReference>
<keyword evidence="2" id="KW-0479">Metal-binding</keyword>
<dbReference type="PANTHER" id="PTHR24376">
    <property type="entry name" value="ZINC FINGER PROTEIN"/>
    <property type="match status" value="1"/>
</dbReference>
<evidence type="ECO:0000256" key="7">
    <source>
        <dbReference type="PROSITE-ProRule" id="PRU00042"/>
    </source>
</evidence>
<name>A0A1J9PUV5_9EURO</name>
<dbReference type="InterPro" id="IPR013087">
    <property type="entry name" value="Znf_C2H2_type"/>
</dbReference>
<keyword evidence="5" id="KW-0862">Zinc</keyword>
<dbReference type="GO" id="GO:0008270">
    <property type="term" value="F:zinc ion binding"/>
    <property type="evidence" value="ECO:0007669"/>
    <property type="project" value="UniProtKB-KW"/>
</dbReference>
<feature type="domain" description="C2H2-type" evidence="9">
    <location>
        <begin position="436"/>
        <end position="463"/>
    </location>
</feature>
<keyword evidence="3" id="KW-0677">Repeat</keyword>
<comment type="subcellular location">
    <subcellularLocation>
        <location evidence="1">Nucleus</location>
    </subcellularLocation>
</comment>
<evidence type="ECO:0000256" key="1">
    <source>
        <dbReference type="ARBA" id="ARBA00004123"/>
    </source>
</evidence>
<dbReference type="GO" id="GO:0005634">
    <property type="term" value="C:nucleus"/>
    <property type="evidence" value="ECO:0007669"/>
    <property type="project" value="UniProtKB-SubCell"/>
</dbReference>
<dbReference type="InterPro" id="IPR036236">
    <property type="entry name" value="Znf_C2H2_sf"/>
</dbReference>
<organism evidence="10 11">
    <name type="scientific">Emergomyces pasteurianus Ep9510</name>
    <dbReference type="NCBI Taxonomy" id="1447872"/>
    <lineage>
        <taxon>Eukaryota</taxon>
        <taxon>Fungi</taxon>
        <taxon>Dikarya</taxon>
        <taxon>Ascomycota</taxon>
        <taxon>Pezizomycotina</taxon>
        <taxon>Eurotiomycetes</taxon>
        <taxon>Eurotiomycetidae</taxon>
        <taxon>Onygenales</taxon>
        <taxon>Ajellomycetaceae</taxon>
        <taxon>Emergomyces</taxon>
    </lineage>
</organism>
<reference evidence="10 11" key="1">
    <citation type="submission" date="2015-07" db="EMBL/GenBank/DDBJ databases">
        <title>Emmonsia species relationships and genome sequence.</title>
        <authorList>
            <consortium name="The Broad Institute Genomics Platform"/>
            <person name="Cuomo C.A."/>
            <person name="Munoz J.F."/>
            <person name="Imamovic A."/>
            <person name="Priest M.E."/>
            <person name="Young S."/>
            <person name="Clay O.K."/>
            <person name="McEwen J.G."/>
        </authorList>
    </citation>
    <scope>NUCLEOTIDE SEQUENCE [LARGE SCALE GENOMIC DNA]</scope>
    <source>
        <strain evidence="10 11">UAMH 9510</strain>
    </source>
</reference>
<dbReference type="PROSITE" id="PS00028">
    <property type="entry name" value="ZINC_FINGER_C2H2_1"/>
    <property type="match status" value="5"/>
</dbReference>
<feature type="domain" description="C2H2-type" evidence="9">
    <location>
        <begin position="510"/>
        <end position="540"/>
    </location>
</feature>
<dbReference type="OrthoDB" id="6077919at2759"/>
<sequence>MFQCQVCGIRMQFQQNYLVHIQTGQALQCVSCFEIFDSLCALRSHRQLAHSREFEESQRMMQDADIAAKLWPHQSSTNNIADSVPEKKGNAVDLPGNAAIDLGFFNTDGREHSENKVETGFQQSGTQGDHLSVRALTPDPSPGQEPEIKEGGDLIDLARPDEKASDLDEAVEALIESIRKRTQQSDGSSPVNRTEYCMSGYPPSTISDQANNHEHTNAISSERIEIAQCKLSTSKKECEGDDERLSHGSTVSTRFYTPEFENSDRAKRVKYSEMKKPSENLDAVRSSKELSQSIQDLASMQQEHSGARIVCFECEATFSTIIGLQHHQIMHEHNYCKLCFSFFNERSLFERHIQLMHSFKCIGCRLTYQSWEKKTEHQRLTGHGYCKECNSYFKDRVSHAKHLSWHSWEMFTCPICKANFATEERRNMHQSATQHGYCKKCACYFHDRETFIKHVKVHTPAGPAGPICGNIFSREENRGTHQRERKHAVCARCDKEVPVQESDNSPAPKHKCTGPGCQLSFPTAALLETHKRISHHFCKPCNRVFVDKMALSDHERSAKHIKKALSDRS</sequence>
<dbReference type="VEuPathDB" id="FungiDB:AJ78_00079"/>
<evidence type="ECO:0000256" key="8">
    <source>
        <dbReference type="SAM" id="MobiDB-lite"/>
    </source>
</evidence>
<evidence type="ECO:0000256" key="3">
    <source>
        <dbReference type="ARBA" id="ARBA00022737"/>
    </source>
</evidence>
<keyword evidence="6" id="KW-0539">Nucleus</keyword>
<keyword evidence="4 7" id="KW-0863">Zinc-finger</keyword>
<dbReference type="Proteomes" id="UP000182235">
    <property type="component" value="Unassembled WGS sequence"/>
</dbReference>
<evidence type="ECO:0000256" key="4">
    <source>
        <dbReference type="ARBA" id="ARBA00022771"/>
    </source>
</evidence>
<keyword evidence="11" id="KW-1185">Reference proteome</keyword>